<keyword evidence="2" id="KW-0472">Membrane</keyword>
<evidence type="ECO:0000256" key="3">
    <source>
        <dbReference type="ARBA" id="ARBA00023237"/>
    </source>
</evidence>
<dbReference type="EMBL" id="LAZR01044986">
    <property type="protein sequence ID" value="KKL00989.1"/>
    <property type="molecule type" value="Genomic_DNA"/>
</dbReference>
<dbReference type="InterPro" id="IPR036942">
    <property type="entry name" value="Beta-barrel_TonB_sf"/>
</dbReference>
<comment type="caution">
    <text evidence="4">The sequence shown here is derived from an EMBL/GenBank/DDBJ whole genome shotgun (WGS) entry which is preliminary data.</text>
</comment>
<dbReference type="GO" id="GO:0009279">
    <property type="term" value="C:cell outer membrane"/>
    <property type="evidence" value="ECO:0007669"/>
    <property type="project" value="UniProtKB-SubCell"/>
</dbReference>
<proteinExistence type="predicted"/>
<organism evidence="4">
    <name type="scientific">marine sediment metagenome</name>
    <dbReference type="NCBI Taxonomy" id="412755"/>
    <lineage>
        <taxon>unclassified sequences</taxon>
        <taxon>metagenomes</taxon>
        <taxon>ecological metagenomes</taxon>
    </lineage>
</organism>
<sequence>MGVLADLVSGRMAEQLREINIPEEIERNPWENLMVSMERSFYNIVDLAGTSVRKLSTIAFEADDPAKQEGFGWIGRNAGRIALWAGEEKMDPSLAPETDPELMDKFAELLGTTIPYTVAAIGGAAVGGGIGAAVGLTTKGVQLTAAAAAGLTSFSIMREEGYRGAIETGATESQANMEGNIEGYISTTIADNNVFSTQTAIDIPVIENKLAIRIAANYDENEMDGITNINTGTEQSSRSNAGRITIVWEPTETLSTSLTHEYSEQNLNDFKDMAGTDLLGNGN</sequence>
<gene>
    <name evidence="4" type="ORF">LCGC14_2627600</name>
</gene>
<dbReference type="AlphaFoldDB" id="A0A0F9ANU8"/>
<evidence type="ECO:0000313" key="4">
    <source>
        <dbReference type="EMBL" id="KKL00989.1"/>
    </source>
</evidence>
<accession>A0A0F9ANU8</accession>
<feature type="non-terminal residue" evidence="4">
    <location>
        <position position="283"/>
    </location>
</feature>
<evidence type="ECO:0000256" key="1">
    <source>
        <dbReference type="ARBA" id="ARBA00004442"/>
    </source>
</evidence>
<dbReference type="SUPFAM" id="SSF56935">
    <property type="entry name" value="Porins"/>
    <property type="match status" value="1"/>
</dbReference>
<dbReference type="Gene3D" id="2.40.170.20">
    <property type="entry name" value="TonB-dependent receptor, beta-barrel domain"/>
    <property type="match status" value="1"/>
</dbReference>
<keyword evidence="3" id="KW-0998">Cell outer membrane</keyword>
<reference evidence="4" key="1">
    <citation type="journal article" date="2015" name="Nature">
        <title>Complex archaea that bridge the gap between prokaryotes and eukaryotes.</title>
        <authorList>
            <person name="Spang A."/>
            <person name="Saw J.H."/>
            <person name="Jorgensen S.L."/>
            <person name="Zaremba-Niedzwiedzka K."/>
            <person name="Martijn J."/>
            <person name="Lind A.E."/>
            <person name="van Eijk R."/>
            <person name="Schleper C."/>
            <person name="Guy L."/>
            <person name="Ettema T.J."/>
        </authorList>
    </citation>
    <scope>NUCLEOTIDE SEQUENCE</scope>
</reference>
<evidence type="ECO:0000256" key="2">
    <source>
        <dbReference type="ARBA" id="ARBA00023136"/>
    </source>
</evidence>
<name>A0A0F9ANU8_9ZZZZ</name>
<protein>
    <submittedName>
        <fullName evidence="4">Uncharacterized protein</fullName>
    </submittedName>
</protein>
<comment type="subcellular location">
    <subcellularLocation>
        <location evidence="1">Cell outer membrane</location>
    </subcellularLocation>
</comment>